<dbReference type="STRING" id="13035.Dacsa_1157"/>
<organism evidence="2 3">
    <name type="scientific">Dactylococcopsis salina (strain PCC 8305)</name>
    <name type="common">Myxobactron salinum</name>
    <dbReference type="NCBI Taxonomy" id="13035"/>
    <lineage>
        <taxon>Bacteria</taxon>
        <taxon>Bacillati</taxon>
        <taxon>Cyanobacteriota</taxon>
        <taxon>Cyanophyceae</taxon>
        <taxon>Nodosilineales</taxon>
        <taxon>Cymatolegaceae</taxon>
        <taxon>Dactylococcopsis</taxon>
    </lineage>
</organism>
<keyword evidence="3" id="KW-1185">Reference proteome</keyword>
<dbReference type="PATRIC" id="fig|13035.3.peg.1300"/>
<name>K9YSK1_DACS8</name>
<feature type="transmembrane region" description="Helical" evidence="1">
    <location>
        <begin position="20"/>
        <end position="39"/>
    </location>
</feature>
<evidence type="ECO:0000313" key="2">
    <source>
        <dbReference type="EMBL" id="AFZ49859.1"/>
    </source>
</evidence>
<keyword evidence="1" id="KW-0812">Transmembrane</keyword>
<dbReference type="Gene3D" id="3.30.470.20">
    <property type="entry name" value="ATP-grasp fold, B domain"/>
    <property type="match status" value="1"/>
</dbReference>
<dbReference type="AlphaFoldDB" id="K9YSK1"/>
<dbReference type="SUPFAM" id="SSF56059">
    <property type="entry name" value="Glutathione synthetase ATP-binding domain-like"/>
    <property type="match status" value="1"/>
</dbReference>
<dbReference type="RefSeq" id="WP_015228868.1">
    <property type="nucleotide sequence ID" value="NC_019780.1"/>
</dbReference>
<dbReference type="Gene3D" id="3.40.50.20">
    <property type="match status" value="1"/>
</dbReference>
<dbReference type="KEGG" id="dsl:Dacsa_1157"/>
<accession>K9YSK1</accession>
<keyword evidence="1" id="KW-0472">Membrane</keyword>
<evidence type="ECO:0000256" key="1">
    <source>
        <dbReference type="SAM" id="Phobius"/>
    </source>
</evidence>
<gene>
    <name evidence="2" type="ORF">Dacsa_1157</name>
</gene>
<dbReference type="eggNOG" id="COG2232">
    <property type="taxonomic scope" value="Bacteria"/>
</dbReference>
<keyword evidence="1" id="KW-1133">Transmembrane helix</keyword>
<dbReference type="EMBL" id="CP003944">
    <property type="protein sequence ID" value="AFZ49859.1"/>
    <property type="molecule type" value="Genomic_DNA"/>
</dbReference>
<reference evidence="2" key="1">
    <citation type="submission" date="2012-04" db="EMBL/GenBank/DDBJ databases">
        <title>Finished genome of Dactylococcopsis salina PCC 8305.</title>
        <authorList>
            <consortium name="US DOE Joint Genome Institute"/>
            <person name="Gugger M."/>
            <person name="Coursin T."/>
            <person name="Rippka R."/>
            <person name="Tandeau De Marsac N."/>
            <person name="Huntemann M."/>
            <person name="Wei C.-L."/>
            <person name="Han J."/>
            <person name="Detter J.C."/>
            <person name="Han C."/>
            <person name="Tapia R."/>
            <person name="Daligault H."/>
            <person name="Chen A."/>
            <person name="Krypides N."/>
            <person name="Mavromatis K."/>
            <person name="Markowitz V."/>
            <person name="Szeto E."/>
            <person name="Ivanova N."/>
            <person name="Ovchinnikova G."/>
            <person name="Pagani I."/>
            <person name="Pati A."/>
            <person name="Goodwin L."/>
            <person name="Peters L."/>
            <person name="Pitluck S."/>
            <person name="Woyke T."/>
            <person name="Kerfeld C."/>
        </authorList>
    </citation>
    <scope>NUCLEOTIDE SEQUENCE [LARGE SCALE GENOMIC DNA]</scope>
    <source>
        <strain evidence="2">PCC 8305</strain>
    </source>
</reference>
<evidence type="ECO:0000313" key="3">
    <source>
        <dbReference type="Proteomes" id="UP000010482"/>
    </source>
</evidence>
<proteinExistence type="predicted"/>
<evidence type="ECO:0008006" key="4">
    <source>
        <dbReference type="Google" id="ProtNLM"/>
    </source>
</evidence>
<protein>
    <recommendedName>
        <fullName evidence="4">ATP-grasp enzyme</fullName>
    </recommendedName>
</protein>
<dbReference type="Proteomes" id="UP000010482">
    <property type="component" value="Chromosome"/>
</dbReference>
<dbReference type="OrthoDB" id="40611at2"/>
<dbReference type="HOGENOM" id="CLU_026180_1_0_3"/>
<sequence>MTLLFVRSRLNSVFKTIGTLTLLLIAFPINLITVLFSYLTTEKLKQKPIDAPKRILITGGKMTKSLQLARSFYQAGHTVFLVETHKYWLSGHRTSQAVSKFYTVATPEKDPETYRQDLLNIVKKEQINVFIPVCSPVSSYYDSTAKPLLQKAGCEVIHFDPDITAMLDNKYEFCKKARELGLSAPKVFRFTSPQQVLDFDFQADGSQYIIKSINYDSVRRLDLTKLPFDGMEDYISKLPITEENPWVMQEFIKGQEFCTHSTVRDGKIQVHCCSKSSPFQVNYEQVNNPEILAWVSHFVKELKLTGQISFDFIQTPDGTIYPVECNPRTHSAITMFHDHPDLPAAYLEDNNHPQPISPLPESKPTYWLYHELWRLTEIRSRKDLKNWWQKISQGTDGIFRKDDPLPFLFVHHWQIPLLLLSTLKTFQDWLRIDFNIGKIVKLGGD</sequence>
<dbReference type="NCBIfam" id="NF005315">
    <property type="entry name" value="PRK06849.1"/>
    <property type="match status" value="1"/>
</dbReference>